<evidence type="ECO:0000256" key="2">
    <source>
        <dbReference type="ARBA" id="ARBA00005010"/>
    </source>
</evidence>
<proteinExistence type="inferred from homology"/>
<sequence length="531" mass="57096">MQKEGSNIGSAEIVYIFKMNVQKETAVIPPSAAIKNQSANPLFPVFLKLEELQTLIVGGGAVGLEKLTAILRNSPKAPIILVASEIDTEISALALVHPTLTLFEREFQEADLDGKDIVLVATDDRVVNKSIRDLAKSKKILTNVADTPLECDFYLGSIVQKGSLKLGISTNGKSPTVAKRIKEVLNETFPDETEDLLANLTQIRTKLSGDFAEKVKKLNEITSSLVEPPPTPLPLKKKSWLGIKSILLIVLAAFSLMVTGHILFSYIPLRSIGNMAWNTLTQIDSEILVYILAGFIAQLIDGALGMAYGVSATTFLLSFGVSPVFASASVHASEIFTSGASGLMHLKFGNVNSKLFKSIVLPGVLGAIIGAFFLVTLEEYLYLIKPIVATYTLVLGVLIIKKTLRKRIKKSPVRRLGPLATMGGFLDAIGGGGWGPIVSSTLIAKGRHPMYTIGSVNLAEFFVSFASSATFIALAGISHWQVILGLILGGMISAPLGAMLARKLPVKTMMIIVGIVVIIISLRLIFMSFFS</sequence>
<dbReference type="InterPro" id="IPR042518">
    <property type="entry name" value="SirC_C"/>
</dbReference>
<feature type="transmembrane region" description="Helical" evidence="10">
    <location>
        <begin position="246"/>
        <end position="267"/>
    </location>
</feature>
<accession>A0ABW4WV34</accession>
<evidence type="ECO:0000256" key="7">
    <source>
        <dbReference type="ARBA" id="ARBA00023136"/>
    </source>
</evidence>
<feature type="transmembrane region" description="Helical" evidence="10">
    <location>
        <begin position="483"/>
        <end position="501"/>
    </location>
</feature>
<feature type="transmembrane region" description="Helical" evidence="10">
    <location>
        <begin position="355"/>
        <end position="374"/>
    </location>
</feature>
<evidence type="ECO:0000256" key="8">
    <source>
        <dbReference type="ARBA" id="ARBA00023244"/>
    </source>
</evidence>
<dbReference type="InterPro" id="IPR028161">
    <property type="entry name" value="Met8-like"/>
</dbReference>
<feature type="transmembrane region" description="Helical" evidence="10">
    <location>
        <begin position="380"/>
        <end position="400"/>
    </location>
</feature>
<keyword evidence="10" id="KW-1003">Cell membrane</keyword>
<dbReference type="Pfam" id="PF01925">
    <property type="entry name" value="TauE"/>
    <property type="match status" value="1"/>
</dbReference>
<feature type="transmembrane region" description="Helical" evidence="10">
    <location>
        <begin position="508"/>
        <end position="530"/>
    </location>
</feature>
<dbReference type="SUPFAM" id="SSF51735">
    <property type="entry name" value="NAD(P)-binding Rossmann-fold domains"/>
    <property type="match status" value="1"/>
</dbReference>
<dbReference type="SUPFAM" id="SSF75615">
    <property type="entry name" value="Siroheme synthase middle domains-like"/>
    <property type="match status" value="1"/>
</dbReference>
<keyword evidence="8" id="KW-0627">Porphyrin biosynthesis</keyword>
<dbReference type="Gene3D" id="1.10.8.610">
    <property type="entry name" value="SirC, precorrin-2 dehydrogenase, C-terminal helical domain-like"/>
    <property type="match status" value="1"/>
</dbReference>
<comment type="similarity">
    <text evidence="10">Belongs to the 4-toluene sulfonate uptake permease (TSUP) (TC 2.A.102) family.</text>
</comment>
<keyword evidence="5" id="KW-0560">Oxidoreductase</keyword>
<comment type="pathway">
    <text evidence="2">Porphyrin-containing compound metabolism; siroheme biosynthesis; sirohydrochlorin from precorrin-2: step 1/1.</text>
</comment>
<keyword evidence="7 10" id="KW-0472">Membrane</keyword>
<feature type="domain" description="Siroheme synthase central" evidence="11">
    <location>
        <begin position="162"/>
        <end position="183"/>
    </location>
</feature>
<dbReference type="Gene3D" id="3.40.50.720">
    <property type="entry name" value="NAD(P)-binding Rossmann-like Domain"/>
    <property type="match status" value="1"/>
</dbReference>
<evidence type="ECO:0000256" key="9">
    <source>
        <dbReference type="ARBA" id="ARBA00047561"/>
    </source>
</evidence>
<keyword evidence="4 10" id="KW-1133">Transmembrane helix</keyword>
<reference evidence="13" key="1">
    <citation type="journal article" date="2019" name="Int. J. Syst. Evol. Microbiol.">
        <title>The Global Catalogue of Microorganisms (GCM) 10K type strain sequencing project: providing services to taxonomists for standard genome sequencing and annotation.</title>
        <authorList>
            <consortium name="The Broad Institute Genomics Platform"/>
            <consortium name="The Broad Institute Genome Sequencing Center for Infectious Disease"/>
            <person name="Wu L."/>
            <person name="Ma J."/>
        </authorList>
    </citation>
    <scope>NUCLEOTIDE SEQUENCE [LARGE SCALE GENOMIC DNA]</scope>
    <source>
        <strain evidence="13">JCM 16545</strain>
    </source>
</reference>
<dbReference type="PANTHER" id="PTHR35330">
    <property type="entry name" value="SIROHEME BIOSYNTHESIS PROTEIN MET8"/>
    <property type="match status" value="1"/>
</dbReference>
<dbReference type="Proteomes" id="UP001597369">
    <property type="component" value="Unassembled WGS sequence"/>
</dbReference>
<evidence type="ECO:0000256" key="6">
    <source>
        <dbReference type="ARBA" id="ARBA00023027"/>
    </source>
</evidence>
<evidence type="ECO:0000256" key="10">
    <source>
        <dbReference type="RuleBase" id="RU363041"/>
    </source>
</evidence>
<dbReference type="Pfam" id="PF14824">
    <property type="entry name" value="Sirohm_synth_M"/>
    <property type="match status" value="1"/>
</dbReference>
<evidence type="ECO:0000256" key="4">
    <source>
        <dbReference type="ARBA" id="ARBA00022989"/>
    </source>
</evidence>
<dbReference type="InterPro" id="IPR028281">
    <property type="entry name" value="Sirohaem_synthase_central"/>
</dbReference>
<feature type="transmembrane region" description="Helical" evidence="10">
    <location>
        <begin position="455"/>
        <end position="477"/>
    </location>
</feature>
<organism evidence="12 13">
    <name type="scientific">Pontibacter silvestris</name>
    <dbReference type="NCBI Taxonomy" id="2305183"/>
    <lineage>
        <taxon>Bacteria</taxon>
        <taxon>Pseudomonadati</taxon>
        <taxon>Bacteroidota</taxon>
        <taxon>Cytophagia</taxon>
        <taxon>Cytophagales</taxon>
        <taxon>Hymenobacteraceae</taxon>
        <taxon>Pontibacter</taxon>
    </lineage>
</organism>
<dbReference type="Pfam" id="PF13241">
    <property type="entry name" value="NAD_binding_7"/>
    <property type="match status" value="1"/>
</dbReference>
<dbReference type="InterPro" id="IPR036291">
    <property type="entry name" value="NAD(P)-bd_dom_sf"/>
</dbReference>
<comment type="caution">
    <text evidence="12">The sequence shown here is derived from an EMBL/GenBank/DDBJ whole genome shotgun (WGS) entry which is preliminary data.</text>
</comment>
<comment type="subcellular location">
    <subcellularLocation>
        <location evidence="10">Cell membrane</location>
        <topology evidence="10">Multi-pass membrane protein</topology>
    </subcellularLocation>
    <subcellularLocation>
        <location evidence="1">Membrane</location>
        <topology evidence="1">Multi-pass membrane protein</topology>
    </subcellularLocation>
</comment>
<name>A0ABW4WV34_9BACT</name>
<evidence type="ECO:0000313" key="12">
    <source>
        <dbReference type="EMBL" id="MFD2065640.1"/>
    </source>
</evidence>
<dbReference type="InterPro" id="IPR006367">
    <property type="entry name" value="Sirohaem_synthase_N"/>
</dbReference>
<evidence type="ECO:0000313" key="13">
    <source>
        <dbReference type="Proteomes" id="UP001597369"/>
    </source>
</evidence>
<keyword evidence="3 10" id="KW-0812">Transmembrane</keyword>
<dbReference type="InterPro" id="IPR002781">
    <property type="entry name" value="TM_pro_TauE-like"/>
</dbReference>
<feature type="transmembrane region" description="Helical" evidence="10">
    <location>
        <begin position="287"/>
        <end position="310"/>
    </location>
</feature>
<evidence type="ECO:0000259" key="11">
    <source>
        <dbReference type="Pfam" id="PF14824"/>
    </source>
</evidence>
<dbReference type="EMBL" id="JBHUHV010000004">
    <property type="protein sequence ID" value="MFD2065640.1"/>
    <property type="molecule type" value="Genomic_DNA"/>
</dbReference>
<keyword evidence="6" id="KW-0520">NAD</keyword>
<dbReference type="RefSeq" id="WP_317206960.1">
    <property type="nucleotide sequence ID" value="NZ_JAJJWI010000017.1"/>
</dbReference>
<dbReference type="PANTHER" id="PTHR35330:SF1">
    <property type="entry name" value="SIROHEME BIOSYNTHESIS PROTEIN MET8"/>
    <property type="match status" value="1"/>
</dbReference>
<keyword evidence="13" id="KW-1185">Reference proteome</keyword>
<evidence type="ECO:0000256" key="3">
    <source>
        <dbReference type="ARBA" id="ARBA00022692"/>
    </source>
</evidence>
<evidence type="ECO:0000256" key="5">
    <source>
        <dbReference type="ARBA" id="ARBA00023002"/>
    </source>
</evidence>
<protein>
    <recommendedName>
        <fullName evidence="10">Probable membrane transporter protein</fullName>
    </recommendedName>
</protein>
<dbReference type="NCBIfam" id="TIGR01470">
    <property type="entry name" value="cysG_Nterm"/>
    <property type="match status" value="1"/>
</dbReference>
<comment type="catalytic activity">
    <reaction evidence="9">
        <text>precorrin-2 + NAD(+) = sirohydrochlorin + NADH + 2 H(+)</text>
        <dbReference type="Rhea" id="RHEA:15613"/>
        <dbReference type="ChEBI" id="CHEBI:15378"/>
        <dbReference type="ChEBI" id="CHEBI:57540"/>
        <dbReference type="ChEBI" id="CHEBI:57945"/>
        <dbReference type="ChEBI" id="CHEBI:58351"/>
        <dbReference type="ChEBI" id="CHEBI:58827"/>
        <dbReference type="EC" id="1.3.1.76"/>
    </reaction>
</comment>
<gene>
    <name evidence="12" type="ORF">ACFSKU_01990</name>
</gene>
<evidence type="ECO:0000256" key="1">
    <source>
        <dbReference type="ARBA" id="ARBA00004141"/>
    </source>
</evidence>